<evidence type="ECO:0000313" key="1">
    <source>
        <dbReference type="EMBL" id="MFD1829389.1"/>
    </source>
</evidence>
<dbReference type="InterPro" id="IPR002252">
    <property type="entry name" value="Glyco_hydro_36"/>
</dbReference>
<keyword evidence="1" id="KW-0378">Hydrolase</keyword>
<reference evidence="2" key="1">
    <citation type="journal article" date="2019" name="Int. J. Syst. Evol. Microbiol.">
        <title>The Global Catalogue of Microorganisms (GCM) 10K type strain sequencing project: providing services to taxonomists for standard genome sequencing and annotation.</title>
        <authorList>
            <consortium name="The Broad Institute Genomics Platform"/>
            <consortium name="The Broad Institute Genome Sequencing Center for Infectious Disease"/>
            <person name="Wu L."/>
            <person name="Ma J."/>
        </authorList>
    </citation>
    <scope>NUCLEOTIDE SEQUENCE [LARGE SCALE GENOMIC DNA]</scope>
    <source>
        <strain evidence="2">CGMCC 4.7455</strain>
    </source>
</reference>
<dbReference type="GO" id="GO:0016798">
    <property type="term" value="F:hydrolase activity, acting on glycosyl bonds"/>
    <property type="evidence" value="ECO:0007669"/>
    <property type="project" value="UniProtKB-KW"/>
</dbReference>
<dbReference type="Pfam" id="PF02065">
    <property type="entry name" value="Melibiase"/>
    <property type="match status" value="1"/>
</dbReference>
<dbReference type="RefSeq" id="WP_380897888.1">
    <property type="nucleotide sequence ID" value="NZ_JBHUFU010000003.1"/>
</dbReference>
<keyword evidence="2" id="KW-1185">Reference proteome</keyword>
<proteinExistence type="predicted"/>
<sequence length="726" mass="77105">MSRSLLSWSGGGARLTLALGGDEPVALLSLRPAHAPAAPPGDAPGVPLVEVLALGHGRFPGSHRYADTVVGRRLRHTGHTESRAETPAGRVGELRVEQADPVTGLTATSVFRAVEGVPAVRTWTELALAGEGEVRIQAVTSAVTGAFLADSGLPLEEFDLLYGDCDWVAESRWHRVPLREAGLPQTDPAAHHHASRSRFALTSRSSWSTGEHLPTGAVVARDGSWALAWQIEHNGAWHWEAGETMAGAYVALLGPTDAEHQWSTAVTAGRGFTTVPVSLAVAAGGGADGGGPDGALAALTRQRRALLRGRAPGGTPPLPVVFNDYMNTLMGDPTTERLLPLVDAAAGAGAEYFCIDAGWYDEDGHWWDSVGEWRPSATRFPGGLAEVTDRIRAHGMVPGLWLEPEVVGVRSPLARRLPEEAFFRRRGERVVEHGRFHLDLRHPAATAHLDSVVDRLVGDFGTGYLKLDHNIMPGAGTDTGGAAPGEGLLEHNRAHLAWLDALLERHPGLLVENCASGAMRMDYALLSRLHLQSTSDQQNPLLYPPIAAAAPASVLPEQAGNWAYAQPEMTDGEAVFTLAGGILGRLYLAGRLDRMDAGRLGLVREAVAVHRALLPEIARALPLWPLGLAGPPGPWVATGLRVPPPDGGAGGDVLLTVWRRPGAPAALELPVAPLRGADAAPETVFPPPRGTGAADWPLEWDARRGTLRLTCPVPAPAARVIRLRRR</sequence>
<dbReference type="Proteomes" id="UP001597365">
    <property type="component" value="Unassembled WGS sequence"/>
</dbReference>
<dbReference type="InterPro" id="IPR017853">
    <property type="entry name" value="GH"/>
</dbReference>
<dbReference type="EC" id="3.2.1.-" evidence="1"/>
<keyword evidence="1" id="KW-0326">Glycosidase</keyword>
<dbReference type="InterPro" id="IPR013785">
    <property type="entry name" value="Aldolase_TIM"/>
</dbReference>
<dbReference type="Gene3D" id="3.20.20.70">
    <property type="entry name" value="Aldolase class I"/>
    <property type="match status" value="1"/>
</dbReference>
<dbReference type="EMBL" id="JBHUFU010000003">
    <property type="protein sequence ID" value="MFD1829389.1"/>
    <property type="molecule type" value="Genomic_DNA"/>
</dbReference>
<dbReference type="CDD" id="cd14791">
    <property type="entry name" value="GH36"/>
    <property type="match status" value="1"/>
</dbReference>
<dbReference type="Gene3D" id="2.70.98.60">
    <property type="entry name" value="alpha-galactosidase from lactobacil brevis"/>
    <property type="match status" value="1"/>
</dbReference>
<organism evidence="1 2">
    <name type="scientific">Streptomyces desertarenae</name>
    <dbReference type="NCBI Taxonomy" id="2666184"/>
    <lineage>
        <taxon>Bacteria</taxon>
        <taxon>Bacillati</taxon>
        <taxon>Actinomycetota</taxon>
        <taxon>Actinomycetes</taxon>
        <taxon>Kitasatosporales</taxon>
        <taxon>Streptomycetaceae</taxon>
        <taxon>Streptomyces</taxon>
    </lineage>
</organism>
<gene>
    <name evidence="1" type="ORF">ACFSJS_06900</name>
</gene>
<dbReference type="InterPro" id="IPR038417">
    <property type="entry name" value="Alpga-gal_N_sf"/>
</dbReference>
<comment type="caution">
    <text evidence="1">The sequence shown here is derived from an EMBL/GenBank/DDBJ whole genome shotgun (WGS) entry which is preliminary data.</text>
</comment>
<name>A0ABW4PGH7_9ACTN</name>
<accession>A0ABW4PGH7</accession>
<dbReference type="PRINTS" id="PR00743">
    <property type="entry name" value="GLHYDRLASE36"/>
</dbReference>
<dbReference type="SUPFAM" id="SSF51445">
    <property type="entry name" value="(Trans)glycosidases"/>
    <property type="match status" value="1"/>
</dbReference>
<evidence type="ECO:0000313" key="2">
    <source>
        <dbReference type="Proteomes" id="UP001597365"/>
    </source>
</evidence>
<protein>
    <submittedName>
        <fullName evidence="1">Glycoside hydrolase family 36 protein</fullName>
        <ecNumber evidence="1">3.2.1.-</ecNumber>
    </submittedName>
</protein>